<evidence type="ECO:0000256" key="21">
    <source>
        <dbReference type="ARBA" id="ARBA00056891"/>
    </source>
</evidence>
<evidence type="ECO:0000256" key="17">
    <source>
        <dbReference type="ARBA" id="ARBA00050625"/>
    </source>
</evidence>
<dbReference type="GO" id="GO:0046942">
    <property type="term" value="P:carboxylic acid transport"/>
    <property type="evidence" value="ECO:0007669"/>
    <property type="project" value="UniProtKB-ARBA"/>
</dbReference>
<keyword evidence="12" id="KW-0325">Glycoprotein</keyword>
<feature type="transmembrane region" description="Helical" evidence="27">
    <location>
        <begin position="348"/>
        <end position="367"/>
    </location>
</feature>
<feature type="transmembrane region" description="Helical" evidence="27">
    <location>
        <begin position="400"/>
        <end position="422"/>
    </location>
</feature>
<evidence type="ECO:0000256" key="12">
    <source>
        <dbReference type="ARBA" id="ARBA00023180"/>
    </source>
</evidence>
<dbReference type="Pfam" id="PF07690">
    <property type="entry name" value="MFS_1"/>
    <property type="match status" value="1"/>
</dbReference>
<feature type="transmembrane region" description="Helical" evidence="27">
    <location>
        <begin position="144"/>
        <end position="167"/>
    </location>
</feature>
<feature type="transmembrane region" description="Helical" evidence="27">
    <location>
        <begin position="179"/>
        <end position="199"/>
    </location>
</feature>
<feature type="transmembrane region" description="Helical" evidence="27">
    <location>
        <begin position="272"/>
        <end position="292"/>
    </location>
</feature>
<evidence type="ECO:0000313" key="29">
    <source>
        <dbReference type="EMBL" id="KAK2726750.1"/>
    </source>
</evidence>
<feature type="transmembrane region" description="Helical" evidence="27">
    <location>
        <begin position="312"/>
        <end position="336"/>
    </location>
</feature>
<comment type="catalytic activity">
    <reaction evidence="20">
        <text>D-glucuronate(out) + H(+)(out) = D-glucuronate(in) + H(+)(in)</text>
        <dbReference type="Rhea" id="RHEA:72591"/>
        <dbReference type="ChEBI" id="CHEBI:15378"/>
        <dbReference type="ChEBI" id="CHEBI:58720"/>
    </reaction>
    <physiologicalReaction direction="left-to-right" evidence="20">
        <dbReference type="Rhea" id="RHEA:72592"/>
    </physiologicalReaction>
</comment>
<dbReference type="GO" id="GO:0030672">
    <property type="term" value="C:synaptic vesicle membrane"/>
    <property type="evidence" value="ECO:0007669"/>
    <property type="project" value="UniProtKB-SubCell"/>
</dbReference>
<dbReference type="FunFam" id="1.20.1250.20:FF:000067">
    <property type="entry name" value="sialin isoform X2"/>
    <property type="match status" value="1"/>
</dbReference>
<evidence type="ECO:0000256" key="6">
    <source>
        <dbReference type="ARBA" id="ARBA00022475"/>
    </source>
</evidence>
<accession>A0AA88LLP3</accession>
<evidence type="ECO:0000256" key="25">
    <source>
        <dbReference type="ARBA" id="ARBA00081925"/>
    </source>
</evidence>
<keyword evidence="5" id="KW-0813">Transport</keyword>
<feature type="region of interest" description="Disordered" evidence="26">
    <location>
        <begin position="474"/>
        <end position="498"/>
    </location>
</feature>
<dbReference type="EMBL" id="JAVRJZ010000001">
    <property type="protein sequence ID" value="KAK2726750.1"/>
    <property type="molecule type" value="Genomic_DNA"/>
</dbReference>
<evidence type="ECO:0000256" key="4">
    <source>
        <dbReference type="ARBA" id="ARBA00004656"/>
    </source>
</evidence>
<feature type="domain" description="Major facilitator superfamily (MFS) profile" evidence="28">
    <location>
        <begin position="16"/>
        <end position="466"/>
    </location>
</feature>
<comment type="catalytic activity">
    <reaction evidence="19">
        <text>L-glutamate(out) = L-glutamate(in)</text>
        <dbReference type="Rhea" id="RHEA:66336"/>
        <dbReference type="ChEBI" id="CHEBI:29985"/>
    </reaction>
    <physiologicalReaction direction="left-to-right" evidence="19">
        <dbReference type="Rhea" id="RHEA:66337"/>
    </physiologicalReaction>
</comment>
<evidence type="ECO:0000256" key="15">
    <source>
        <dbReference type="ARBA" id="ARBA00050101"/>
    </source>
</evidence>
<evidence type="ECO:0000256" key="7">
    <source>
        <dbReference type="ARBA" id="ARBA00022692"/>
    </source>
</evidence>
<dbReference type="GO" id="GO:0006820">
    <property type="term" value="P:monoatomic anion transport"/>
    <property type="evidence" value="ECO:0007669"/>
    <property type="project" value="TreeGrafter"/>
</dbReference>
<proteinExistence type="predicted"/>
<dbReference type="SUPFAM" id="SSF103473">
    <property type="entry name" value="MFS general substrate transporter"/>
    <property type="match status" value="1"/>
</dbReference>
<dbReference type="PANTHER" id="PTHR11662:SF399">
    <property type="entry name" value="FI19708P1-RELATED"/>
    <property type="match status" value="1"/>
</dbReference>
<keyword evidence="13" id="KW-0458">Lysosome</keyword>
<keyword evidence="9 27" id="KW-1133">Transmembrane helix</keyword>
<evidence type="ECO:0000256" key="8">
    <source>
        <dbReference type="ARBA" id="ARBA00022847"/>
    </source>
</evidence>
<keyword evidence="8" id="KW-0769">Symport</keyword>
<feature type="transmembrane region" description="Helical" evidence="27">
    <location>
        <begin position="373"/>
        <end position="393"/>
    </location>
</feature>
<keyword evidence="11 27" id="KW-0472">Membrane</keyword>
<comment type="catalytic activity">
    <reaction evidence="16">
        <text>L-aspartate(out) = L-aspartate(in)</text>
        <dbReference type="Rhea" id="RHEA:66332"/>
        <dbReference type="ChEBI" id="CHEBI:29991"/>
    </reaction>
    <physiologicalReaction direction="left-to-right" evidence="16">
        <dbReference type="Rhea" id="RHEA:66333"/>
    </physiologicalReaction>
</comment>
<dbReference type="GO" id="GO:0015293">
    <property type="term" value="F:symporter activity"/>
    <property type="evidence" value="ECO:0007669"/>
    <property type="project" value="UniProtKB-KW"/>
</dbReference>
<evidence type="ECO:0000259" key="28">
    <source>
        <dbReference type="PROSITE" id="PS50850"/>
    </source>
</evidence>
<comment type="catalytic activity">
    <reaction evidence="15">
        <text>2 nitrate(out) + H(+)(out) = 2 nitrate(in) + H(+)(in)</text>
        <dbReference type="Rhea" id="RHEA:71539"/>
        <dbReference type="ChEBI" id="CHEBI:15378"/>
        <dbReference type="ChEBI" id="CHEBI:17632"/>
    </reaction>
    <physiologicalReaction direction="left-to-right" evidence="15">
        <dbReference type="Rhea" id="RHEA:71540"/>
    </physiologicalReaction>
</comment>
<dbReference type="CDD" id="cd17318">
    <property type="entry name" value="MFS_SLC17"/>
    <property type="match status" value="1"/>
</dbReference>
<keyword evidence="6" id="KW-1003">Cell membrane</keyword>
<evidence type="ECO:0000256" key="19">
    <source>
        <dbReference type="ARBA" id="ARBA00051447"/>
    </source>
</evidence>
<evidence type="ECO:0000256" key="5">
    <source>
        <dbReference type="ARBA" id="ARBA00022448"/>
    </source>
</evidence>
<organism evidence="29 30">
    <name type="scientific">Artemia franciscana</name>
    <name type="common">Brine shrimp</name>
    <name type="synonym">Artemia sanfranciscana</name>
    <dbReference type="NCBI Taxonomy" id="6661"/>
    <lineage>
        <taxon>Eukaryota</taxon>
        <taxon>Metazoa</taxon>
        <taxon>Ecdysozoa</taxon>
        <taxon>Arthropoda</taxon>
        <taxon>Crustacea</taxon>
        <taxon>Branchiopoda</taxon>
        <taxon>Anostraca</taxon>
        <taxon>Artemiidae</taxon>
        <taxon>Artemia</taxon>
    </lineage>
</organism>
<dbReference type="Proteomes" id="UP001187531">
    <property type="component" value="Unassembled WGS sequence"/>
</dbReference>
<feature type="transmembrane region" description="Helical" evidence="27">
    <location>
        <begin position="115"/>
        <end position="138"/>
    </location>
</feature>
<reference evidence="29" key="1">
    <citation type="submission" date="2023-07" db="EMBL/GenBank/DDBJ databases">
        <title>Chromosome-level genome assembly of Artemia franciscana.</title>
        <authorList>
            <person name="Jo E."/>
        </authorList>
    </citation>
    <scope>NUCLEOTIDE SEQUENCE</scope>
    <source>
        <tissue evidence="29">Whole body</tissue>
    </source>
</reference>
<evidence type="ECO:0000256" key="2">
    <source>
        <dbReference type="ARBA" id="ARBA00004554"/>
    </source>
</evidence>
<evidence type="ECO:0000256" key="24">
    <source>
        <dbReference type="ARBA" id="ARBA00081195"/>
    </source>
</evidence>
<evidence type="ECO:0000256" key="13">
    <source>
        <dbReference type="ARBA" id="ARBA00023228"/>
    </source>
</evidence>
<dbReference type="PANTHER" id="PTHR11662">
    <property type="entry name" value="SOLUTE CARRIER FAMILY 17"/>
    <property type="match status" value="1"/>
</dbReference>
<evidence type="ECO:0000256" key="23">
    <source>
        <dbReference type="ARBA" id="ARBA00080244"/>
    </source>
</evidence>
<keyword evidence="14" id="KW-0968">Cytoplasmic vesicle</keyword>
<dbReference type="InterPro" id="IPR011701">
    <property type="entry name" value="MFS"/>
</dbReference>
<evidence type="ECO:0000313" key="30">
    <source>
        <dbReference type="Proteomes" id="UP001187531"/>
    </source>
</evidence>
<comment type="catalytic activity">
    <reaction evidence="17">
        <text>N-acetylneuraminate(in) + H(+)(in) = N-acetylneuraminate(out) + H(+)(out)</text>
        <dbReference type="Rhea" id="RHEA:28987"/>
        <dbReference type="ChEBI" id="CHEBI:15378"/>
        <dbReference type="ChEBI" id="CHEBI:35418"/>
    </reaction>
    <physiologicalReaction direction="right-to-left" evidence="17">
        <dbReference type="Rhea" id="RHEA:28989"/>
    </physiologicalReaction>
</comment>
<comment type="catalytic activity">
    <reaction evidence="18">
        <text>N-acetyl-L-aspartyl-L-glutamate(out) = N-acetyl-L-aspartyl-L-glutamate(in)</text>
        <dbReference type="Rhea" id="RHEA:72599"/>
        <dbReference type="ChEBI" id="CHEBI:76931"/>
    </reaction>
    <physiologicalReaction direction="left-to-right" evidence="18">
        <dbReference type="Rhea" id="RHEA:72600"/>
    </physiologicalReaction>
</comment>
<evidence type="ECO:0000256" key="18">
    <source>
        <dbReference type="ARBA" id="ARBA00051403"/>
    </source>
</evidence>
<evidence type="ECO:0000256" key="1">
    <source>
        <dbReference type="ARBA" id="ARBA00004432"/>
    </source>
</evidence>
<evidence type="ECO:0000256" key="9">
    <source>
        <dbReference type="ARBA" id="ARBA00022989"/>
    </source>
</evidence>
<keyword evidence="30" id="KW-1185">Reference proteome</keyword>
<keyword evidence="7 27" id="KW-0812">Transmembrane</keyword>
<dbReference type="FunFam" id="1.20.1250.20:FF:000003">
    <property type="entry name" value="Solute carrier family 17 member 3"/>
    <property type="match status" value="1"/>
</dbReference>
<name>A0AA88LLP3_ARTSF</name>
<gene>
    <name evidence="29" type="ORF">QYM36_007554</name>
</gene>
<dbReference type="Gene3D" id="1.20.1250.20">
    <property type="entry name" value="MFS general substrate transporter like domains"/>
    <property type="match status" value="2"/>
</dbReference>
<dbReference type="GO" id="GO:0005765">
    <property type="term" value="C:lysosomal membrane"/>
    <property type="evidence" value="ECO:0007669"/>
    <property type="project" value="UniProtKB-SubCell"/>
</dbReference>
<evidence type="ECO:0000256" key="14">
    <source>
        <dbReference type="ARBA" id="ARBA00023329"/>
    </source>
</evidence>
<dbReference type="PROSITE" id="PS50850">
    <property type="entry name" value="MFS"/>
    <property type="match status" value="1"/>
</dbReference>
<keyword evidence="10" id="KW-0770">Synapse</keyword>
<comment type="function">
    <text evidence="21">Receptor for CM101, a polysaccharide produced by group B Streptococcus with antipathoangiogenic properties.</text>
</comment>
<evidence type="ECO:0000256" key="20">
    <source>
        <dbReference type="ARBA" id="ARBA00051612"/>
    </source>
</evidence>
<dbReference type="AlphaFoldDB" id="A0AA88LLP3"/>
<evidence type="ECO:0000256" key="27">
    <source>
        <dbReference type="SAM" id="Phobius"/>
    </source>
</evidence>
<feature type="transmembrane region" description="Helical" evidence="27">
    <location>
        <begin position="12"/>
        <end position="30"/>
    </location>
</feature>
<evidence type="ECO:0000256" key="22">
    <source>
        <dbReference type="ARBA" id="ARBA00069713"/>
    </source>
</evidence>
<protein>
    <recommendedName>
        <fullName evidence="22">Sialin</fullName>
    </recommendedName>
    <alternativeName>
        <fullName evidence="25">H(+)/nitrate cotransporter</fullName>
    </alternativeName>
    <alternativeName>
        <fullName evidence="23">H(+)/sialic acid cotransporter</fullName>
    </alternativeName>
    <alternativeName>
        <fullName evidence="24">Vesicular excitatory amino acid transporter</fullName>
    </alternativeName>
</protein>
<dbReference type="InterPro" id="IPR036259">
    <property type="entry name" value="MFS_trans_sf"/>
</dbReference>
<evidence type="ECO:0000256" key="3">
    <source>
        <dbReference type="ARBA" id="ARBA00004638"/>
    </source>
</evidence>
<evidence type="ECO:0000256" key="26">
    <source>
        <dbReference type="SAM" id="MobiDB-lite"/>
    </source>
</evidence>
<dbReference type="InterPro" id="IPR020846">
    <property type="entry name" value="MFS_dom"/>
</dbReference>
<feature type="transmembrane region" description="Helical" evidence="27">
    <location>
        <begin position="211"/>
        <end position="230"/>
    </location>
</feature>
<dbReference type="GO" id="GO:0016323">
    <property type="term" value="C:basolateral plasma membrane"/>
    <property type="evidence" value="ECO:0007669"/>
    <property type="project" value="UniProtKB-SubCell"/>
</dbReference>
<evidence type="ECO:0000256" key="11">
    <source>
        <dbReference type="ARBA" id="ARBA00023136"/>
    </source>
</evidence>
<comment type="subcellular location">
    <subcellularLocation>
        <location evidence="2">Basolateral cell membrane</location>
        <topology evidence="2">Multi-pass membrane protein</topology>
    </subcellularLocation>
    <subcellularLocation>
        <location evidence="3">Cytoplasmic vesicle</location>
        <location evidence="3">Secretory vesicle membrane</location>
        <topology evidence="3">Multi-pass membrane protein</topology>
    </subcellularLocation>
    <subcellularLocation>
        <location evidence="1">Cytoplasmic vesicle</location>
        <location evidence="1">Secretory vesicle</location>
        <location evidence="1">Synaptic vesicle membrane</location>
    </subcellularLocation>
    <subcellularLocation>
        <location evidence="4">Lysosome membrane</location>
    </subcellularLocation>
</comment>
<dbReference type="InterPro" id="IPR050382">
    <property type="entry name" value="MFS_Na/Anion_cotransporter"/>
</dbReference>
<evidence type="ECO:0000256" key="10">
    <source>
        <dbReference type="ARBA" id="ARBA00023018"/>
    </source>
</evidence>
<feature type="transmembrane region" description="Helical" evidence="27">
    <location>
        <begin position="442"/>
        <end position="461"/>
    </location>
</feature>
<evidence type="ECO:0000256" key="16">
    <source>
        <dbReference type="ARBA" id="ARBA00050554"/>
    </source>
</evidence>
<comment type="caution">
    <text evidence="29">The sequence shown here is derived from an EMBL/GenBank/DDBJ whole genome shotgun (WGS) entry which is preliminary data.</text>
</comment>
<sequence>MALENGCGCFAARYIMAVMSFFGFTLVYMLRTNVNLAIVAMVNYTALANSSKPPEDSTQCIVEGGNSSGLLDPNDDGPFVWNESVQSLVSSAFFWGYLITNLPGGRLAELFGAKWLFMGSQVLCGIINLLMPVAAYGANGGPGLIIATRALLGAAQGVSFPSMHVLLAKWAPPQERSKISTIVYAGSQIGTVVGLPLTGLLIDTLGWESVFYVQGCIPFVWAIFWSFLVYESPEVHPRISEKEREYILKSTKPKSSKHQKVQVPWKSILTSLPFYAILVANVCNNWGFFILLTEIPIYMKNMLHYDIKSNSLISAFPYLVMWIFSLIFSPIADALNKKKILTLTWVRRLFNAIGHGGPAICLIVLAFAGCNEILTLAMLTMSVGLQGAIYSGWFSNHIDIGSNFAGTMFGITNAVSTIPSWVGPLTVGFITTGNQTLEAWRIVFLMTSGVLLINVVFFTLFGTAEEQPWNCIQTGSSEDLEKSEADKDECEEESNKKN</sequence>